<sequence>MPQSLTQKVVNTFVKGLITEASELTFPENASVDELNCDLRRDGSRRRRLAAKVEDSFVLSSFTVSTSTRFHTGKWENVGGQSGLEFLVLQVGSTLRFYNKIGLPYSSHEVAETVNLSSYEVAGGVGATNANCQFASINGALVVSSPAINTIYIQRDNFTGVLTTTQITFRIRDFEWLGDKSTYSTQIATGSASAQRKYDTANAGWSGTKGTAALTAFGAYPPLTLPWYAGKDTNGDFSKTEWEKVFSGTSLIGNGTYILNFFSKDRTAASGIAGITTETENSRFKAVESFAGRIFYAGLESAKNSGSILFSRQIESLSELGECFQVNDPTSEEISDLLPTDGGVIRIPDAVNIKYLYAFGANLFIFADNGVWSINGVDNVFRATEYSLRRVSYTGMLTAESFVEAEGVPFWWSKTGIHTLQFDEATGSPTEQNISLPTIQTFWDNIGANSRSLVQATYDRLNKKIYWAYPNATEANANKLNNFLILDIPLGAFYPWKVSDEVSSTDYVMGLAVYSGYGSDPLVLDVVLPNGDDVVQGTDDVVSTQLSDFATGDPSIVLLLRDGATGKLTMGSFSGGDYLDWGTANYTSFAEAGYDFLGDLMLQKTAPYIIVYSRVTEEGWTSVGAGYEPIHPSSLLVSAYWDFSRTASSTPQQAYRYKTTPVVDPASLSSFGYPETVITTRLKVRGRGRSMRMRFESEQGKDFVLLGYGVLGGRNNRF</sequence>
<dbReference type="EMBL" id="LR796358">
    <property type="protein sequence ID" value="CAB4138849.1"/>
    <property type="molecule type" value="Genomic_DNA"/>
</dbReference>
<gene>
    <name evidence="1" type="ORF">UFOVP343_11</name>
</gene>
<reference evidence="1" key="1">
    <citation type="submission" date="2020-04" db="EMBL/GenBank/DDBJ databases">
        <authorList>
            <person name="Chiriac C."/>
            <person name="Salcher M."/>
            <person name="Ghai R."/>
            <person name="Kavagutti S V."/>
        </authorList>
    </citation>
    <scope>NUCLEOTIDE SEQUENCE</scope>
</reference>
<evidence type="ECO:0000313" key="1">
    <source>
        <dbReference type="EMBL" id="CAB4138849.1"/>
    </source>
</evidence>
<protein>
    <submittedName>
        <fullName evidence="1">Uncharacterized protein</fullName>
    </submittedName>
</protein>
<proteinExistence type="predicted"/>
<accession>A0A6J5M4S0</accession>
<organism evidence="1">
    <name type="scientific">uncultured Caudovirales phage</name>
    <dbReference type="NCBI Taxonomy" id="2100421"/>
    <lineage>
        <taxon>Viruses</taxon>
        <taxon>Duplodnaviria</taxon>
        <taxon>Heunggongvirae</taxon>
        <taxon>Uroviricota</taxon>
        <taxon>Caudoviricetes</taxon>
        <taxon>Peduoviridae</taxon>
        <taxon>Maltschvirus</taxon>
        <taxon>Maltschvirus maltsch</taxon>
    </lineage>
</organism>
<name>A0A6J5M4S0_9CAUD</name>